<evidence type="ECO:0000256" key="2">
    <source>
        <dbReference type="ARBA" id="ARBA00022729"/>
    </source>
</evidence>
<evidence type="ECO:0000256" key="3">
    <source>
        <dbReference type="ARBA" id="ARBA00022801"/>
    </source>
</evidence>
<sequence>MTTIKRNAALFAASAAVLSLAVPLTTATASTATAPEPPPLDWTKCEGTGLDPRQECATVEVPMDYSDPQGRKITVAFSRIPAENPRARRGALFMIPGGPGGGSLGHPSGEGQKLPQKVRDAYDLIGFDPRGYGRSTPVSCDLERDDLDRTKLFPWPAPDGSVTENMATARRMSDACARNGGELIRHISTANEARDLDRIRAALGERKISAWGVSYGTYVGAVYNQLFPHRTDRVVLDSSDDPDHTRVARGWLARFEEGVEDNFPEFAKWASAPGNPDRVARTAAEVRPLFLRLAARLDREPIPWPGATPSELNGNVLRQTMLDSLYDPDNYPILARLILAARKGTVPPAPPAPPETVMQQSLAVLAGTVCNDVDWPGSTSVYRKGVDESRVKFPLTAGMPRNAMVCAAWPYPPKEPAVRITDRGPSSVLIVQNRRDVATPLSGALELRESLGRRAVMVTVDSTGHGAYLDNGNACGDRTVSHFLATGERPARDVICDQDGHGRRVVSGV</sequence>
<dbReference type="AlphaFoldDB" id="A0A5N8XBH6"/>
<dbReference type="InterPro" id="IPR051601">
    <property type="entry name" value="Serine_prot/Carboxylest_S33"/>
</dbReference>
<dbReference type="GO" id="GO:0016787">
    <property type="term" value="F:hydrolase activity"/>
    <property type="evidence" value="ECO:0007669"/>
    <property type="project" value="UniProtKB-KW"/>
</dbReference>
<dbReference type="RefSeq" id="WP_152769730.1">
    <property type="nucleotide sequence ID" value="NZ_VJZC01000011.1"/>
</dbReference>
<feature type="signal peptide" evidence="4">
    <location>
        <begin position="1"/>
        <end position="21"/>
    </location>
</feature>
<evidence type="ECO:0000256" key="4">
    <source>
        <dbReference type="SAM" id="SignalP"/>
    </source>
</evidence>
<proteinExistence type="inferred from homology"/>
<comment type="caution">
    <text evidence="7">The sequence shown here is derived from an EMBL/GenBank/DDBJ whole genome shotgun (WGS) entry which is preliminary data.</text>
</comment>
<evidence type="ECO:0000313" key="7">
    <source>
        <dbReference type="EMBL" id="MPY56258.1"/>
    </source>
</evidence>
<dbReference type="InterPro" id="IPR029058">
    <property type="entry name" value="AB_hydrolase_fold"/>
</dbReference>
<dbReference type="OrthoDB" id="4447445at2"/>
<dbReference type="EMBL" id="VJZC01000011">
    <property type="protein sequence ID" value="MPY56258.1"/>
    <property type="molecule type" value="Genomic_DNA"/>
</dbReference>
<dbReference type="Proteomes" id="UP000400924">
    <property type="component" value="Unassembled WGS sequence"/>
</dbReference>
<reference evidence="7 8" key="1">
    <citation type="submission" date="2019-07" db="EMBL/GenBank/DDBJ databases">
        <title>New species of Amycolatopsis and Streptomyces.</title>
        <authorList>
            <person name="Duangmal K."/>
            <person name="Teo W.F.A."/>
            <person name="Lipun K."/>
        </authorList>
    </citation>
    <scope>NUCLEOTIDE SEQUENCE [LARGE SCALE GENOMIC DNA]</scope>
    <source>
        <strain evidence="7 8">NBRC 106415</strain>
    </source>
</reference>
<comment type="similarity">
    <text evidence="1">Belongs to the peptidase S33 family.</text>
</comment>
<evidence type="ECO:0000313" key="8">
    <source>
        <dbReference type="Proteomes" id="UP000400924"/>
    </source>
</evidence>
<feature type="domain" description="Peptidase S33 tripeptidyl aminopeptidase-like C-terminal" evidence="6">
    <location>
        <begin position="402"/>
        <end position="496"/>
    </location>
</feature>
<dbReference type="Pfam" id="PF00561">
    <property type="entry name" value="Abhydrolase_1"/>
    <property type="match status" value="1"/>
</dbReference>
<keyword evidence="3 7" id="KW-0378">Hydrolase</keyword>
<gene>
    <name evidence="7" type="ORF">FNH08_03415</name>
</gene>
<organism evidence="7 8">
    <name type="scientific">Streptomyces spongiae</name>
    <dbReference type="NCBI Taxonomy" id="565072"/>
    <lineage>
        <taxon>Bacteria</taxon>
        <taxon>Bacillati</taxon>
        <taxon>Actinomycetota</taxon>
        <taxon>Actinomycetes</taxon>
        <taxon>Kitasatosporales</taxon>
        <taxon>Streptomycetaceae</taxon>
        <taxon>Streptomyces</taxon>
    </lineage>
</organism>
<evidence type="ECO:0000259" key="6">
    <source>
        <dbReference type="Pfam" id="PF08386"/>
    </source>
</evidence>
<keyword evidence="8" id="KW-1185">Reference proteome</keyword>
<evidence type="ECO:0000259" key="5">
    <source>
        <dbReference type="Pfam" id="PF00561"/>
    </source>
</evidence>
<feature type="domain" description="AB hydrolase-1" evidence="5">
    <location>
        <begin position="91"/>
        <end position="281"/>
    </location>
</feature>
<accession>A0A5N8XBH6</accession>
<dbReference type="Gene3D" id="3.40.50.1820">
    <property type="entry name" value="alpha/beta hydrolase"/>
    <property type="match status" value="1"/>
</dbReference>
<evidence type="ECO:0000256" key="1">
    <source>
        <dbReference type="ARBA" id="ARBA00010088"/>
    </source>
</evidence>
<dbReference type="PANTHER" id="PTHR43248:SF29">
    <property type="entry name" value="TRIPEPTIDYL AMINOPEPTIDASE"/>
    <property type="match status" value="1"/>
</dbReference>
<keyword evidence="2 4" id="KW-0732">Signal</keyword>
<feature type="chain" id="PRO_5038545706" evidence="4">
    <location>
        <begin position="22"/>
        <end position="509"/>
    </location>
</feature>
<dbReference type="InterPro" id="IPR000073">
    <property type="entry name" value="AB_hydrolase_1"/>
</dbReference>
<protein>
    <submittedName>
        <fullName evidence="7">Alpha/beta hydrolase</fullName>
    </submittedName>
</protein>
<dbReference type="InterPro" id="IPR013595">
    <property type="entry name" value="Pept_S33_TAP-like_C"/>
</dbReference>
<name>A0A5N8XBH6_9ACTN</name>
<dbReference type="SUPFAM" id="SSF53474">
    <property type="entry name" value="alpha/beta-Hydrolases"/>
    <property type="match status" value="1"/>
</dbReference>
<dbReference type="Pfam" id="PF08386">
    <property type="entry name" value="Abhydrolase_4"/>
    <property type="match status" value="1"/>
</dbReference>
<dbReference type="PANTHER" id="PTHR43248">
    <property type="entry name" value="2-SUCCINYL-6-HYDROXY-2,4-CYCLOHEXADIENE-1-CARBOXYLATE SYNTHASE"/>
    <property type="match status" value="1"/>
</dbReference>